<feature type="signal peptide" evidence="3">
    <location>
        <begin position="1"/>
        <end position="20"/>
    </location>
</feature>
<feature type="region of interest" description="Disordered" evidence="1">
    <location>
        <begin position="348"/>
        <end position="424"/>
    </location>
</feature>
<evidence type="ECO:0000313" key="4">
    <source>
        <dbReference type="EMBL" id="KAF2669978.1"/>
    </source>
</evidence>
<keyword evidence="2" id="KW-0472">Membrane</keyword>
<dbReference type="EMBL" id="MU004234">
    <property type="protein sequence ID" value="KAF2669978.1"/>
    <property type="molecule type" value="Genomic_DNA"/>
</dbReference>
<keyword evidence="5" id="KW-1185">Reference proteome</keyword>
<dbReference type="OrthoDB" id="4148662at2759"/>
<feature type="chain" id="PRO_5025402137" description="Mid2 domain-containing protein" evidence="3">
    <location>
        <begin position="21"/>
        <end position="424"/>
    </location>
</feature>
<evidence type="ECO:0008006" key="6">
    <source>
        <dbReference type="Google" id="ProtNLM"/>
    </source>
</evidence>
<feature type="region of interest" description="Disordered" evidence="1">
    <location>
        <begin position="301"/>
        <end position="321"/>
    </location>
</feature>
<gene>
    <name evidence="4" type="ORF">BT63DRAFT_227079</name>
</gene>
<keyword evidence="2" id="KW-1133">Transmembrane helix</keyword>
<reference evidence="4" key="1">
    <citation type="journal article" date="2020" name="Stud. Mycol.">
        <title>101 Dothideomycetes genomes: a test case for predicting lifestyles and emergence of pathogens.</title>
        <authorList>
            <person name="Haridas S."/>
            <person name="Albert R."/>
            <person name="Binder M."/>
            <person name="Bloem J."/>
            <person name="Labutti K."/>
            <person name="Salamov A."/>
            <person name="Andreopoulos B."/>
            <person name="Baker S."/>
            <person name="Barry K."/>
            <person name="Bills G."/>
            <person name="Bluhm B."/>
            <person name="Cannon C."/>
            <person name="Castanera R."/>
            <person name="Culley D."/>
            <person name="Daum C."/>
            <person name="Ezra D."/>
            <person name="Gonzalez J."/>
            <person name="Henrissat B."/>
            <person name="Kuo A."/>
            <person name="Liang C."/>
            <person name="Lipzen A."/>
            <person name="Lutzoni F."/>
            <person name="Magnuson J."/>
            <person name="Mondo S."/>
            <person name="Nolan M."/>
            <person name="Ohm R."/>
            <person name="Pangilinan J."/>
            <person name="Park H.-J."/>
            <person name="Ramirez L."/>
            <person name="Alfaro M."/>
            <person name="Sun H."/>
            <person name="Tritt A."/>
            <person name="Yoshinaga Y."/>
            <person name="Zwiers L.-H."/>
            <person name="Turgeon B."/>
            <person name="Goodwin S."/>
            <person name="Spatafora J."/>
            <person name="Crous P."/>
            <person name="Grigoriev I."/>
        </authorList>
    </citation>
    <scope>NUCLEOTIDE SEQUENCE</scope>
    <source>
        <strain evidence="4">CBS 115976</strain>
    </source>
</reference>
<feature type="region of interest" description="Disordered" evidence="1">
    <location>
        <begin position="236"/>
        <end position="257"/>
    </location>
</feature>
<organism evidence="4 5">
    <name type="scientific">Microthyrium microscopicum</name>
    <dbReference type="NCBI Taxonomy" id="703497"/>
    <lineage>
        <taxon>Eukaryota</taxon>
        <taxon>Fungi</taxon>
        <taxon>Dikarya</taxon>
        <taxon>Ascomycota</taxon>
        <taxon>Pezizomycotina</taxon>
        <taxon>Dothideomycetes</taxon>
        <taxon>Dothideomycetes incertae sedis</taxon>
        <taxon>Microthyriales</taxon>
        <taxon>Microthyriaceae</taxon>
        <taxon>Microthyrium</taxon>
    </lineage>
</organism>
<proteinExistence type="predicted"/>
<evidence type="ECO:0000313" key="5">
    <source>
        <dbReference type="Proteomes" id="UP000799302"/>
    </source>
</evidence>
<evidence type="ECO:0000256" key="3">
    <source>
        <dbReference type="SAM" id="SignalP"/>
    </source>
</evidence>
<dbReference type="Proteomes" id="UP000799302">
    <property type="component" value="Unassembled WGS sequence"/>
</dbReference>
<name>A0A6A6UFW0_9PEZI</name>
<sequence length="424" mass="45104">MLWSWTIRLSFLVVTGTVLAQQQCYFGPGASNRGPNNLVPCNGTGTSACCLLGDTCLSGNTCYNYATGDLYQYGCTDINYEDPTCPFKCGWDPTRSPWVALEYCNNIQNLDQTWTCHAPESCGCQWNSTYDLLVLQPIGCKEMGSNARVAMYAPSTLAPYVSLPSKYGGSTGYYSPTVVSGASTWVETAIAGYTPSAFTQFTTYRVAPSYILPINAAGTPSPSTYSAAKSYTAKATTPTPSTVTAPGPVLTSSPNSTAHASGLSTGAKIGIGVGIPVGAFLVAAVIWLVLAELRRQRERRLQQQQSSVTGDPRYASGQYAPSSMTANTSYGPGYAGYPPGQWSPYHSGASPNTYHEGPTSMMQVGPEGMTKMMSHPVSPPQELSAGENNDEPHEIGPTSAVSPTYPHVDRGNSPHENSPGDRHQ</sequence>
<dbReference type="AlphaFoldDB" id="A0A6A6UFW0"/>
<feature type="transmembrane region" description="Helical" evidence="2">
    <location>
        <begin position="269"/>
        <end position="290"/>
    </location>
</feature>
<evidence type="ECO:0000256" key="1">
    <source>
        <dbReference type="SAM" id="MobiDB-lite"/>
    </source>
</evidence>
<protein>
    <recommendedName>
        <fullName evidence="6">Mid2 domain-containing protein</fullName>
    </recommendedName>
</protein>
<keyword evidence="3" id="KW-0732">Signal</keyword>
<feature type="compositionally biased region" description="Basic and acidic residues" evidence="1">
    <location>
        <begin position="407"/>
        <end position="424"/>
    </location>
</feature>
<feature type="compositionally biased region" description="Low complexity" evidence="1">
    <location>
        <begin position="236"/>
        <end position="246"/>
    </location>
</feature>
<accession>A0A6A6UFW0</accession>
<keyword evidence="2" id="KW-0812">Transmembrane</keyword>
<evidence type="ECO:0000256" key="2">
    <source>
        <dbReference type="SAM" id="Phobius"/>
    </source>
</evidence>